<keyword evidence="3" id="KW-1185">Reference proteome</keyword>
<keyword evidence="1" id="KW-1133">Transmembrane helix</keyword>
<reference evidence="2 3" key="1">
    <citation type="submission" date="2020-02" db="EMBL/GenBank/DDBJ databases">
        <title>Draft genome sequence of Haematococcus lacustris strain NIES-144.</title>
        <authorList>
            <person name="Morimoto D."/>
            <person name="Nakagawa S."/>
            <person name="Yoshida T."/>
            <person name="Sawayama S."/>
        </authorList>
    </citation>
    <scope>NUCLEOTIDE SEQUENCE [LARGE SCALE GENOMIC DNA]</scope>
    <source>
        <strain evidence="2 3">NIES-144</strain>
    </source>
</reference>
<organism evidence="2 3">
    <name type="scientific">Haematococcus lacustris</name>
    <name type="common">Green alga</name>
    <name type="synonym">Haematococcus pluvialis</name>
    <dbReference type="NCBI Taxonomy" id="44745"/>
    <lineage>
        <taxon>Eukaryota</taxon>
        <taxon>Viridiplantae</taxon>
        <taxon>Chlorophyta</taxon>
        <taxon>core chlorophytes</taxon>
        <taxon>Chlorophyceae</taxon>
        <taxon>CS clade</taxon>
        <taxon>Chlamydomonadales</taxon>
        <taxon>Haematococcaceae</taxon>
        <taxon>Haematococcus</taxon>
    </lineage>
</organism>
<dbReference type="EMBL" id="BLLF01000128">
    <property type="protein sequence ID" value="GFH07963.1"/>
    <property type="molecule type" value="Genomic_DNA"/>
</dbReference>
<protein>
    <submittedName>
        <fullName evidence="2">Uncharacterized protein</fullName>
    </submittedName>
</protein>
<sequence>MLRIVFFALDLNTLVITKLLLLLPILLLLLPILLPLLPILLLLLPILLLLLPILLLLSLWVTMELLWTLMVPVFVIEELVKQRLRSIVTTQVRTLARPCFRFFALHVTAASCLMAGAKLLLKGAARKRGRRTYSTLCFITDIALPTSFYGPALEPANP</sequence>
<proteinExistence type="predicted"/>
<accession>A0A699YD55</accession>
<evidence type="ECO:0000256" key="1">
    <source>
        <dbReference type="SAM" id="Phobius"/>
    </source>
</evidence>
<feature type="transmembrane region" description="Helical" evidence="1">
    <location>
        <begin position="15"/>
        <end position="34"/>
    </location>
</feature>
<name>A0A699YD55_HAELA</name>
<evidence type="ECO:0000313" key="2">
    <source>
        <dbReference type="EMBL" id="GFH07963.1"/>
    </source>
</evidence>
<keyword evidence="1" id="KW-0472">Membrane</keyword>
<evidence type="ECO:0000313" key="3">
    <source>
        <dbReference type="Proteomes" id="UP000485058"/>
    </source>
</evidence>
<gene>
    <name evidence="2" type="ORF">HaLaN_02852</name>
</gene>
<dbReference type="AlphaFoldDB" id="A0A699YD55"/>
<keyword evidence="1" id="KW-0812">Transmembrane</keyword>
<comment type="caution">
    <text evidence="2">The sequence shown here is derived from an EMBL/GenBank/DDBJ whole genome shotgun (WGS) entry which is preliminary data.</text>
</comment>
<dbReference type="Proteomes" id="UP000485058">
    <property type="component" value="Unassembled WGS sequence"/>
</dbReference>
<feature type="transmembrane region" description="Helical" evidence="1">
    <location>
        <begin position="102"/>
        <end position="121"/>
    </location>
</feature>
<feature type="transmembrane region" description="Helical" evidence="1">
    <location>
        <begin position="41"/>
        <end position="61"/>
    </location>
</feature>